<dbReference type="GO" id="GO:0048471">
    <property type="term" value="C:perinuclear region of cytoplasm"/>
    <property type="evidence" value="ECO:0007669"/>
    <property type="project" value="UniProtKB-SubCell"/>
</dbReference>
<comment type="catalytic activity">
    <reaction evidence="14">
        <text>H(+)(in) = H(+)(out)</text>
        <dbReference type="Rhea" id="RHEA:34979"/>
        <dbReference type="ChEBI" id="CHEBI:15378"/>
    </reaction>
</comment>
<dbReference type="GO" id="GO:0000139">
    <property type="term" value="C:Golgi membrane"/>
    <property type="evidence" value="ECO:0007669"/>
    <property type="project" value="UniProtKB-SubCell"/>
</dbReference>
<evidence type="ECO:0000313" key="17">
    <source>
        <dbReference type="Ensembl" id="ENSOANP00000046735.1"/>
    </source>
</evidence>
<evidence type="ECO:0000256" key="12">
    <source>
        <dbReference type="ARBA" id="ARBA00022989"/>
    </source>
</evidence>
<evidence type="ECO:0000256" key="11">
    <source>
        <dbReference type="ARBA" id="ARBA00022824"/>
    </source>
</evidence>
<evidence type="ECO:0000256" key="7">
    <source>
        <dbReference type="ARBA" id="ARBA00009027"/>
    </source>
</evidence>
<dbReference type="Proteomes" id="UP000002279">
    <property type="component" value="Chromosome X2"/>
</dbReference>
<protein>
    <recommendedName>
        <fullName evidence="8">Stimulator of interferon genes protein</fullName>
    </recommendedName>
</protein>
<dbReference type="Pfam" id="PF23417">
    <property type="entry name" value="STING_TM"/>
    <property type="match status" value="1"/>
</dbReference>
<evidence type="ECO:0000256" key="9">
    <source>
        <dbReference type="ARBA" id="ARBA00022692"/>
    </source>
</evidence>
<keyword evidence="13" id="KW-0472">Membrane</keyword>
<keyword evidence="12" id="KW-1133">Transmembrane helix</keyword>
<comment type="subcellular location">
    <subcellularLocation>
        <location evidence="5">Cytoplasm</location>
        <location evidence="5">Perinuclear region</location>
    </subcellularLocation>
    <subcellularLocation>
        <location evidence="4">Cytoplasmic vesicle</location>
        <location evidence="4">Autophagosome membrane</location>
        <topology evidence="4">Multi-pass membrane protein</topology>
    </subcellularLocation>
    <subcellularLocation>
        <location evidence="3">Endoplasmic reticulum membrane</location>
        <topology evidence="3">Multi-pass membrane protein</topology>
    </subcellularLocation>
    <subcellularLocation>
        <location evidence="2">Endoplasmic reticulum-Golgi intermediate compartment membrane</location>
        <topology evidence="2">Multi-pass membrane protein</topology>
    </subcellularLocation>
    <subcellularLocation>
        <location evidence="6">Golgi apparatus membrane</location>
        <topology evidence="6">Multi-pass membrane protein</topology>
    </subcellularLocation>
    <subcellularLocation>
        <location evidence="1">Mitochondrion outer membrane</location>
        <topology evidence="1">Multi-pass membrane protein</topology>
    </subcellularLocation>
</comment>
<evidence type="ECO:0000256" key="2">
    <source>
        <dbReference type="ARBA" id="ARBA00004457"/>
    </source>
</evidence>
<gene>
    <name evidence="17" type="primary">STING1</name>
</gene>
<evidence type="ECO:0000259" key="16">
    <source>
        <dbReference type="Pfam" id="PF23417"/>
    </source>
</evidence>
<dbReference type="GO" id="GO:0032481">
    <property type="term" value="P:positive regulation of type I interferon production"/>
    <property type="evidence" value="ECO:0007669"/>
    <property type="project" value="InterPro"/>
</dbReference>
<dbReference type="GO" id="GO:0005741">
    <property type="term" value="C:mitochondrial outer membrane"/>
    <property type="evidence" value="ECO:0007669"/>
    <property type="project" value="UniProtKB-SubCell"/>
</dbReference>
<dbReference type="InterPro" id="IPR047191">
    <property type="entry name" value="STING_C_chordates"/>
</dbReference>
<feature type="domain" description="STING transmembrane" evidence="16">
    <location>
        <begin position="50"/>
        <end position="149"/>
    </location>
</feature>
<dbReference type="AlphaFoldDB" id="A0A6I8NZB9"/>
<dbReference type="GO" id="GO:0000421">
    <property type="term" value="C:autophagosome membrane"/>
    <property type="evidence" value="ECO:0007669"/>
    <property type="project" value="UniProtKB-SubCell"/>
</dbReference>
<dbReference type="PANTHER" id="PTHR34339">
    <property type="entry name" value="STIMULATOR OF INTERFERON GENES PROTEIN"/>
    <property type="match status" value="1"/>
</dbReference>
<dbReference type="Pfam" id="PF15009">
    <property type="entry name" value="STING_LBD"/>
    <property type="match status" value="1"/>
</dbReference>
<keyword evidence="18" id="KW-1185">Reference proteome</keyword>
<accession>A0A6I8NZB9</accession>
<name>A0A6I8NZB9_ORNAN</name>
<dbReference type="Gene3D" id="3.40.50.12100">
    <property type="entry name" value="Stimulator of interferon genes protein"/>
    <property type="match status" value="1"/>
</dbReference>
<evidence type="ECO:0000256" key="10">
    <source>
        <dbReference type="ARBA" id="ARBA00022741"/>
    </source>
</evidence>
<organism evidence="17 18">
    <name type="scientific">Ornithorhynchus anatinus</name>
    <name type="common">Duckbill platypus</name>
    <dbReference type="NCBI Taxonomy" id="9258"/>
    <lineage>
        <taxon>Eukaryota</taxon>
        <taxon>Metazoa</taxon>
        <taxon>Chordata</taxon>
        <taxon>Craniata</taxon>
        <taxon>Vertebrata</taxon>
        <taxon>Euteleostomi</taxon>
        <taxon>Mammalia</taxon>
        <taxon>Monotremata</taxon>
        <taxon>Ornithorhynchidae</taxon>
        <taxon>Ornithorhynchus</taxon>
    </lineage>
</organism>
<dbReference type="InterPro" id="IPR038623">
    <property type="entry name" value="STING_C_sf"/>
</dbReference>
<evidence type="ECO:0000256" key="5">
    <source>
        <dbReference type="ARBA" id="ARBA00004556"/>
    </source>
</evidence>
<keyword evidence="11" id="KW-0256">Endoplasmic reticulum</keyword>
<dbReference type="OMA" id="QYGQAGF"/>
<dbReference type="CDD" id="cd22658">
    <property type="entry name" value="STING_C_metazoan-like"/>
    <property type="match status" value="1"/>
</dbReference>
<evidence type="ECO:0000256" key="6">
    <source>
        <dbReference type="ARBA" id="ARBA00004653"/>
    </source>
</evidence>
<sequence length="382" mass="42406">LPYPQLHPLIPRPRRGRAQKMAGALLVLCLAGLCVLGTPAALATPRLLGHFLALHAGRLAQRICGLAEELCHVQARYQGSYRRAARSCLGGSVRLGSLLLLCVYFYVTLCPELDLPLALTLECLCQLLNLILGLQPLTPAEISEVCERRHLNVAQGLAWSYYVGYLKLILPGLRERVLSSPGWAERAPGGLASWRLHILLPLHCDVRDDLQGADPAVRFLRHLPDLLLDRAGVKRRVYKNSLYEIWDRGRRAGTCVLEYATPLQTLLAMSRDGRAGLSREDRLEQAKLFCRTLDQILQDCPDCRDCCRLVVYHEPEVDGEAGSPLAQEILRHLQQQQTEEFAVDGGPEEITGPPTPTSLSQEPHFLISTSLEQPMTLLPSDS</sequence>
<dbReference type="Ensembl" id="ENSOANT00000063953.1">
    <property type="protein sequence ID" value="ENSOANP00000046735.1"/>
    <property type="gene ID" value="ENSOANG00000022174.2"/>
</dbReference>
<dbReference type="FunFam" id="3.40.50.12100:FF:000001">
    <property type="entry name" value="Stimulator of interferon genes protein"/>
    <property type="match status" value="1"/>
</dbReference>
<dbReference type="GO" id="GO:0002218">
    <property type="term" value="P:activation of innate immune response"/>
    <property type="evidence" value="ECO:0007669"/>
    <property type="project" value="InterPro"/>
</dbReference>
<dbReference type="GO" id="GO:0033116">
    <property type="term" value="C:endoplasmic reticulum-Golgi intermediate compartment membrane"/>
    <property type="evidence" value="ECO:0007669"/>
    <property type="project" value="UniProtKB-SubCell"/>
</dbReference>
<feature type="domain" description="STING ligand-binding" evidence="15">
    <location>
        <begin position="152"/>
        <end position="337"/>
    </location>
</feature>
<keyword evidence="9" id="KW-0812">Transmembrane</keyword>
<evidence type="ECO:0000256" key="1">
    <source>
        <dbReference type="ARBA" id="ARBA00004374"/>
    </source>
</evidence>
<reference evidence="17 18" key="1">
    <citation type="journal article" date="2008" name="Nature">
        <title>Genome analysis of the platypus reveals unique signatures of evolution.</title>
        <authorList>
            <person name="Warren W.C."/>
            <person name="Hillier L.W."/>
            <person name="Marshall Graves J.A."/>
            <person name="Birney E."/>
            <person name="Ponting C.P."/>
            <person name="Grutzner F."/>
            <person name="Belov K."/>
            <person name="Miller W."/>
            <person name="Clarke L."/>
            <person name="Chinwalla A.T."/>
            <person name="Yang S.P."/>
            <person name="Heger A."/>
            <person name="Locke D.P."/>
            <person name="Miethke P."/>
            <person name="Waters P.D."/>
            <person name="Veyrunes F."/>
            <person name="Fulton L."/>
            <person name="Fulton B."/>
            <person name="Graves T."/>
            <person name="Wallis J."/>
            <person name="Puente X.S."/>
            <person name="Lopez-Otin C."/>
            <person name="Ordonez G.R."/>
            <person name="Eichler E.E."/>
            <person name="Chen L."/>
            <person name="Cheng Z."/>
            <person name="Deakin J.E."/>
            <person name="Alsop A."/>
            <person name="Thompson K."/>
            <person name="Kirby P."/>
            <person name="Papenfuss A.T."/>
            <person name="Wakefield M.J."/>
            <person name="Olender T."/>
            <person name="Lancet D."/>
            <person name="Huttley G.A."/>
            <person name="Smit A.F."/>
            <person name="Pask A."/>
            <person name="Temple-Smith P."/>
            <person name="Batzer M.A."/>
            <person name="Walker J.A."/>
            <person name="Konkel M.K."/>
            <person name="Harris R.S."/>
            <person name="Whittington C.M."/>
            <person name="Wong E.S."/>
            <person name="Gemmell N.J."/>
            <person name="Buschiazzo E."/>
            <person name="Vargas Jentzsch I.M."/>
            <person name="Merkel A."/>
            <person name="Schmitz J."/>
            <person name="Zemann A."/>
            <person name="Churakov G."/>
            <person name="Kriegs J.O."/>
            <person name="Brosius J."/>
            <person name="Murchison E.P."/>
            <person name="Sachidanandam R."/>
            <person name="Smith C."/>
            <person name="Hannon G.J."/>
            <person name="Tsend-Ayush E."/>
            <person name="McMillan D."/>
            <person name="Attenborough R."/>
            <person name="Rens W."/>
            <person name="Ferguson-Smith M."/>
            <person name="Lefevre C.M."/>
            <person name="Sharp J.A."/>
            <person name="Nicholas K.R."/>
            <person name="Ray D.A."/>
            <person name="Kube M."/>
            <person name="Reinhardt R."/>
            <person name="Pringle T.H."/>
            <person name="Taylor J."/>
            <person name="Jones R.C."/>
            <person name="Nixon B."/>
            <person name="Dacheux J.L."/>
            <person name="Niwa H."/>
            <person name="Sekita Y."/>
            <person name="Huang X."/>
            <person name="Stark A."/>
            <person name="Kheradpour P."/>
            <person name="Kellis M."/>
            <person name="Flicek P."/>
            <person name="Chen Y."/>
            <person name="Webber C."/>
            <person name="Hardison R."/>
            <person name="Nelson J."/>
            <person name="Hallsworth-Pepin K."/>
            <person name="Delehaunty K."/>
            <person name="Markovic C."/>
            <person name="Minx P."/>
            <person name="Feng Y."/>
            <person name="Kremitzki C."/>
            <person name="Mitreva M."/>
            <person name="Glasscock J."/>
            <person name="Wylie T."/>
            <person name="Wohldmann P."/>
            <person name="Thiru P."/>
            <person name="Nhan M.N."/>
            <person name="Pohl C.S."/>
            <person name="Smith S.M."/>
            <person name="Hou S."/>
            <person name="Nefedov M."/>
            <person name="de Jong P.J."/>
            <person name="Renfree M.B."/>
            <person name="Mardis E.R."/>
            <person name="Wilson R.K."/>
        </authorList>
    </citation>
    <scope>NUCLEOTIDE SEQUENCE [LARGE SCALE GENOMIC DNA]</scope>
    <source>
        <strain evidence="17 18">Glennie</strain>
    </source>
</reference>
<dbReference type="InterPro" id="IPR029158">
    <property type="entry name" value="STING"/>
</dbReference>
<dbReference type="InterPro" id="IPR055434">
    <property type="entry name" value="STING_TM"/>
</dbReference>
<evidence type="ECO:0000256" key="3">
    <source>
        <dbReference type="ARBA" id="ARBA00004477"/>
    </source>
</evidence>
<evidence type="ECO:0000259" key="15">
    <source>
        <dbReference type="Pfam" id="PF15009"/>
    </source>
</evidence>
<evidence type="ECO:0000256" key="8">
    <source>
        <dbReference type="ARBA" id="ARBA00018708"/>
    </source>
</evidence>
<dbReference type="GO" id="GO:0005789">
    <property type="term" value="C:endoplasmic reticulum membrane"/>
    <property type="evidence" value="ECO:0007669"/>
    <property type="project" value="UniProtKB-SubCell"/>
</dbReference>
<evidence type="ECO:0000256" key="14">
    <source>
        <dbReference type="ARBA" id="ARBA00024169"/>
    </source>
</evidence>
<reference evidence="17" key="2">
    <citation type="submission" date="2025-08" db="UniProtKB">
        <authorList>
            <consortium name="Ensembl"/>
        </authorList>
    </citation>
    <scope>IDENTIFICATION</scope>
    <source>
        <strain evidence="17">Glennie</strain>
    </source>
</reference>
<dbReference type="GeneTree" id="ENSGT00390000008582"/>
<dbReference type="InterPro" id="IPR055432">
    <property type="entry name" value="STING_LBD"/>
</dbReference>
<dbReference type="FunFam" id="1.20.5.5200:FF:000001">
    <property type="entry name" value="Stimulator of interferon genes protein"/>
    <property type="match status" value="1"/>
</dbReference>
<proteinExistence type="inferred from homology"/>
<reference evidence="17" key="3">
    <citation type="submission" date="2025-09" db="UniProtKB">
        <authorList>
            <consortium name="Ensembl"/>
        </authorList>
    </citation>
    <scope>IDENTIFICATION</scope>
    <source>
        <strain evidence="17">Glennie</strain>
    </source>
</reference>
<evidence type="ECO:0000256" key="4">
    <source>
        <dbReference type="ARBA" id="ARBA00004542"/>
    </source>
</evidence>
<keyword evidence="10" id="KW-0547">Nucleotide-binding</keyword>
<comment type="similarity">
    <text evidence="7">Belongs to the STING family.</text>
</comment>
<dbReference type="Gene3D" id="1.20.5.5200">
    <property type="match status" value="1"/>
</dbReference>
<dbReference type="Bgee" id="ENSOANG00000022174">
    <property type="expression patterns" value="Expressed in ovary and 8 other cell types or tissues"/>
</dbReference>
<dbReference type="PANTHER" id="PTHR34339:SF1">
    <property type="entry name" value="STIMULATOR OF INTERFERON GENES PROTEIN"/>
    <property type="match status" value="1"/>
</dbReference>
<evidence type="ECO:0000256" key="13">
    <source>
        <dbReference type="ARBA" id="ARBA00023136"/>
    </source>
</evidence>
<evidence type="ECO:0000313" key="18">
    <source>
        <dbReference type="Proteomes" id="UP000002279"/>
    </source>
</evidence>
<dbReference type="GO" id="GO:0061507">
    <property type="term" value="F:2',3'-cyclic GMP-AMP binding"/>
    <property type="evidence" value="ECO:0007669"/>
    <property type="project" value="UniProtKB-ARBA"/>
</dbReference>